<protein>
    <submittedName>
        <fullName evidence="2">Uncharacterized protein</fullName>
    </submittedName>
</protein>
<name>A0A4Q9KKK8_PROTD</name>
<keyword evidence="1" id="KW-0472">Membrane</keyword>
<sequence>MTETRVQTHSAAAPPQTRSPLVRALAGLGPCTCSGTAATPRVMDAVGSANASVLVTVLGLLAQVAPILAALSAYQLLTRPDAVGPMGVEG</sequence>
<dbReference type="Proteomes" id="UP000291933">
    <property type="component" value="Unassembled WGS sequence"/>
</dbReference>
<evidence type="ECO:0000256" key="1">
    <source>
        <dbReference type="SAM" id="Phobius"/>
    </source>
</evidence>
<dbReference type="RefSeq" id="WP_131172082.1">
    <property type="nucleotide sequence ID" value="NZ_FXTL01000007.1"/>
</dbReference>
<keyword evidence="1" id="KW-0812">Transmembrane</keyword>
<accession>A0A4Q9KKK8</accession>
<keyword evidence="1" id="KW-1133">Transmembrane helix</keyword>
<evidence type="ECO:0000313" key="3">
    <source>
        <dbReference type="Proteomes" id="UP000291933"/>
    </source>
</evidence>
<dbReference type="EMBL" id="SDMR01000008">
    <property type="protein sequence ID" value="TBT94993.1"/>
    <property type="molecule type" value="Genomic_DNA"/>
</dbReference>
<proteinExistence type="predicted"/>
<reference evidence="2 3" key="1">
    <citation type="submission" date="2019-01" db="EMBL/GenBank/DDBJ databases">
        <title>Lactibacter flavus gen. nov., sp. nov., a novel bacterium of the family Propionibacteriaceae isolated from raw milk and dairy products.</title>
        <authorList>
            <person name="Huptas C."/>
            <person name="Wenning M."/>
            <person name="Breitenwieser F."/>
            <person name="Doll E."/>
            <person name="Von Neubeck M."/>
            <person name="Busse H.-J."/>
            <person name="Scherer S."/>
        </authorList>
    </citation>
    <scope>NUCLEOTIDE SEQUENCE [LARGE SCALE GENOMIC DNA]</scope>
    <source>
        <strain evidence="2 3">DSM 22130</strain>
    </source>
</reference>
<evidence type="ECO:0000313" key="2">
    <source>
        <dbReference type="EMBL" id="TBT94993.1"/>
    </source>
</evidence>
<feature type="transmembrane region" description="Helical" evidence="1">
    <location>
        <begin position="51"/>
        <end position="71"/>
    </location>
</feature>
<keyword evidence="3" id="KW-1185">Reference proteome</keyword>
<dbReference type="AlphaFoldDB" id="A0A4Q9KKK8"/>
<organism evidence="2 3">
    <name type="scientific">Propioniciclava tarda</name>
    <dbReference type="NCBI Taxonomy" id="433330"/>
    <lineage>
        <taxon>Bacteria</taxon>
        <taxon>Bacillati</taxon>
        <taxon>Actinomycetota</taxon>
        <taxon>Actinomycetes</taxon>
        <taxon>Propionibacteriales</taxon>
        <taxon>Propionibacteriaceae</taxon>
        <taxon>Propioniciclava</taxon>
    </lineage>
</organism>
<gene>
    <name evidence="2" type="ORF">ET996_08265</name>
</gene>
<comment type="caution">
    <text evidence="2">The sequence shown here is derived from an EMBL/GenBank/DDBJ whole genome shotgun (WGS) entry which is preliminary data.</text>
</comment>